<protein>
    <submittedName>
        <fullName evidence="2">Uncharacterized protein</fullName>
    </submittedName>
</protein>
<dbReference type="AlphaFoldDB" id="A0A6I8VGA0"/>
<organism evidence="1 2">
    <name type="scientific">Drosophila pseudoobscura pseudoobscura</name>
    <name type="common">Fruit fly</name>
    <dbReference type="NCBI Taxonomy" id="46245"/>
    <lineage>
        <taxon>Eukaryota</taxon>
        <taxon>Metazoa</taxon>
        <taxon>Ecdysozoa</taxon>
        <taxon>Arthropoda</taxon>
        <taxon>Hexapoda</taxon>
        <taxon>Insecta</taxon>
        <taxon>Pterygota</taxon>
        <taxon>Neoptera</taxon>
        <taxon>Endopterygota</taxon>
        <taxon>Diptera</taxon>
        <taxon>Brachycera</taxon>
        <taxon>Muscomorpha</taxon>
        <taxon>Ephydroidea</taxon>
        <taxon>Drosophilidae</taxon>
        <taxon>Drosophila</taxon>
        <taxon>Sophophora</taxon>
    </lineage>
</organism>
<gene>
    <name evidence="2" type="primary">LOC26533892</name>
</gene>
<proteinExistence type="predicted"/>
<evidence type="ECO:0000313" key="2">
    <source>
        <dbReference type="RefSeq" id="XP_015040197.2"/>
    </source>
</evidence>
<reference evidence="2" key="2">
    <citation type="submission" date="2025-08" db="UniProtKB">
        <authorList>
            <consortium name="RefSeq"/>
        </authorList>
    </citation>
    <scope>IDENTIFICATION</scope>
    <source>
        <strain evidence="2">MV-25-SWS-2005</strain>
        <tissue evidence="2">Whole body</tissue>
    </source>
</reference>
<name>A0A6I8VGA0_DROPS</name>
<dbReference type="KEGG" id="dpo:26533892"/>
<evidence type="ECO:0000313" key="1">
    <source>
        <dbReference type="Proteomes" id="UP000001819"/>
    </source>
</evidence>
<dbReference type="RefSeq" id="XP_015040197.2">
    <property type="nucleotide sequence ID" value="XM_015184711.2"/>
</dbReference>
<dbReference type="Proteomes" id="UP000001819">
    <property type="component" value="Chromosome 3"/>
</dbReference>
<reference evidence="1" key="1">
    <citation type="submission" date="2024-06" db="UniProtKB">
        <authorList>
            <consortium name="RefSeq"/>
        </authorList>
    </citation>
    <scope>NUCLEOTIDE SEQUENCE [LARGE SCALE GENOMIC DNA]</scope>
    <source>
        <strain evidence="1">MV2-25</strain>
    </source>
</reference>
<accession>A0A6I8VGA0</accession>
<keyword evidence="1" id="KW-1185">Reference proteome</keyword>
<dbReference type="InParanoid" id="A0A6I8VGA0"/>
<sequence length="106" mass="11903">MQRPVPAWQLQSKYNNEISCVKNCNICQIRPEQNTKEQTNTNVNGPECQPPIDGGQKHFRVCALVRQQAAKGSIHYPQSATFSSIDLSVFVRRLSYWSSALCTCGT</sequence>